<reference evidence="2 3" key="1">
    <citation type="journal article" date="2010" name="J. Bacteriol.">
        <title>Genome sequences of Pelagibaca bermudensis HTCC2601T and Maritimibacter alkaliphilus HTCC2654T, the type strains of two marine Roseobacter genera.</title>
        <authorList>
            <person name="Thrash J.C."/>
            <person name="Cho J.C."/>
            <person name="Ferriera S."/>
            <person name="Johnson J."/>
            <person name="Vergin K.L."/>
            <person name="Giovannoni S.J."/>
        </authorList>
    </citation>
    <scope>NUCLEOTIDE SEQUENCE [LARGE SCALE GENOMIC DNA]</scope>
    <source>
        <strain evidence="3">DSM 26914 / JCM 13377 / KCTC 12554 / HTCC2601</strain>
    </source>
</reference>
<keyword evidence="3" id="KW-1185">Reference proteome</keyword>
<sequence>MPGSPAPTRASSTRRCCCPQGPR</sequence>
<name>Q0FVS3_SALBH</name>
<evidence type="ECO:0000313" key="3">
    <source>
        <dbReference type="Proteomes" id="UP000006230"/>
    </source>
</evidence>
<dbReference type="AlphaFoldDB" id="Q0FVS3"/>
<organism evidence="2 3">
    <name type="scientific">Salipiger bermudensis (strain DSM 26914 / JCM 13377 / KCTC 12554 / HTCC2601)</name>
    <name type="common">Pelagibaca bermudensis</name>
    <dbReference type="NCBI Taxonomy" id="314265"/>
    <lineage>
        <taxon>Bacteria</taxon>
        <taxon>Pseudomonadati</taxon>
        <taxon>Pseudomonadota</taxon>
        <taxon>Alphaproteobacteria</taxon>
        <taxon>Rhodobacterales</taxon>
        <taxon>Roseobacteraceae</taxon>
        <taxon>Salipiger</taxon>
    </lineage>
</organism>
<evidence type="ECO:0000256" key="1">
    <source>
        <dbReference type="SAM" id="MobiDB-lite"/>
    </source>
</evidence>
<dbReference type="EMBL" id="AATQ01000001">
    <property type="protein sequence ID" value="EAU48829.1"/>
    <property type="molecule type" value="Genomic_DNA"/>
</dbReference>
<dbReference type="Proteomes" id="UP000006230">
    <property type="component" value="Unassembled WGS sequence"/>
</dbReference>
<gene>
    <name evidence="2" type="ORF">R2601_04613</name>
</gene>
<proteinExistence type="predicted"/>
<dbReference type="HOGENOM" id="CLU_3422804_0_0_5"/>
<accession>Q0FVS3</accession>
<comment type="caution">
    <text evidence="2">The sequence shown here is derived from an EMBL/GenBank/DDBJ whole genome shotgun (WGS) entry which is preliminary data.</text>
</comment>
<protein>
    <submittedName>
        <fullName evidence="2">Uncharacterized protein</fullName>
    </submittedName>
</protein>
<feature type="region of interest" description="Disordered" evidence="1">
    <location>
        <begin position="1"/>
        <end position="23"/>
    </location>
</feature>
<evidence type="ECO:0000313" key="2">
    <source>
        <dbReference type="EMBL" id="EAU48829.1"/>
    </source>
</evidence>